<organism evidence="1 2">
    <name type="scientific">Nitratidesulfovibrio liaohensis</name>
    <dbReference type="NCBI Taxonomy" id="2604158"/>
    <lineage>
        <taxon>Bacteria</taxon>
        <taxon>Pseudomonadati</taxon>
        <taxon>Thermodesulfobacteriota</taxon>
        <taxon>Desulfovibrionia</taxon>
        <taxon>Desulfovibrionales</taxon>
        <taxon>Desulfovibrionaceae</taxon>
        <taxon>Nitratidesulfovibrio</taxon>
    </lineage>
</organism>
<evidence type="ECO:0000313" key="1">
    <source>
        <dbReference type="EMBL" id="WMW66641.1"/>
    </source>
</evidence>
<keyword evidence="2" id="KW-1185">Reference proteome</keyword>
<accession>A0ABY9R4F0</accession>
<sequence>MSYPELRDLVGADEATALCTNHGGVPVYVPRNPESSSKLGRLVGAAALRVLCQEFGGSWISVPNARKPEARKGEVLRLLEAGISHSQIALHLGVTERYVRAVGGQRPTVRQLSLPL</sequence>
<dbReference type="RefSeq" id="WP_309542505.1">
    <property type="nucleotide sequence ID" value="NZ_CP133659.1"/>
</dbReference>
<proteinExistence type="predicted"/>
<reference evidence="1" key="1">
    <citation type="submission" date="2023-09" db="EMBL/GenBank/DDBJ databases">
        <authorList>
            <consortium name="CW5 consortium"/>
            <person name="Lu C.-W."/>
        </authorList>
    </citation>
    <scope>NUCLEOTIDE SEQUENCE</scope>
    <source>
        <strain evidence="1">KPS</strain>
    </source>
</reference>
<dbReference type="Proteomes" id="UP001180616">
    <property type="component" value="Chromosome"/>
</dbReference>
<protein>
    <submittedName>
        <fullName evidence="1">Helix-turn-helix domain-containing protein</fullName>
    </submittedName>
</protein>
<evidence type="ECO:0000313" key="2">
    <source>
        <dbReference type="Proteomes" id="UP001180616"/>
    </source>
</evidence>
<dbReference type="EMBL" id="CP133659">
    <property type="protein sequence ID" value="WMW66641.1"/>
    <property type="molecule type" value="Genomic_DNA"/>
</dbReference>
<name>A0ABY9R4F0_9BACT</name>
<gene>
    <name evidence="1" type="ORF">KPS_001244</name>
</gene>